<dbReference type="Gene3D" id="1.10.10.60">
    <property type="entry name" value="Homeodomain-like"/>
    <property type="match status" value="1"/>
</dbReference>
<dbReference type="RefSeq" id="WP_090201873.1">
    <property type="nucleotide sequence ID" value="NZ_LT629777.1"/>
</dbReference>
<dbReference type="Gene3D" id="2.60.120.10">
    <property type="entry name" value="Jelly Rolls"/>
    <property type="match status" value="1"/>
</dbReference>
<dbReference type="SUPFAM" id="SSF51182">
    <property type="entry name" value="RmlC-like cupins"/>
    <property type="match status" value="1"/>
</dbReference>
<keyword evidence="3" id="KW-0010">Activator</keyword>
<evidence type="ECO:0000256" key="2">
    <source>
        <dbReference type="ARBA" id="ARBA00023125"/>
    </source>
</evidence>
<dbReference type="InterPro" id="IPR009057">
    <property type="entry name" value="Homeodomain-like_sf"/>
</dbReference>
<proteinExistence type="predicted"/>
<dbReference type="InterPro" id="IPR020449">
    <property type="entry name" value="Tscrpt_reg_AraC-type_HTH"/>
</dbReference>
<keyword evidence="2" id="KW-0238">DNA-binding</keyword>
<dbReference type="GO" id="GO:0043565">
    <property type="term" value="F:sequence-specific DNA binding"/>
    <property type="evidence" value="ECO:0007669"/>
    <property type="project" value="InterPro"/>
</dbReference>
<feature type="domain" description="HTH araC/xylS-type" evidence="5">
    <location>
        <begin position="191"/>
        <end position="289"/>
    </location>
</feature>
<dbReference type="InterPro" id="IPR047264">
    <property type="entry name" value="Cupin_HpaA-like_N"/>
</dbReference>
<dbReference type="InterPro" id="IPR014710">
    <property type="entry name" value="RmlC-like_jellyroll"/>
</dbReference>
<dbReference type="EMBL" id="LT629777">
    <property type="protein sequence ID" value="SDR94564.1"/>
    <property type="molecule type" value="Genomic_DNA"/>
</dbReference>
<gene>
    <name evidence="6" type="ORF">SAMN05216598_0028</name>
</gene>
<dbReference type="Pfam" id="PF02311">
    <property type="entry name" value="AraC_binding"/>
    <property type="match status" value="1"/>
</dbReference>
<sequence>MSKPVAASIPVFKLYGENQDWIAPDLLHCETIPKRSRLHHWEIQPHRHADLCQLLFLHKGEARVDIEGQRSTLRESAIQVVPPLCVHGFQFSENIDGYVLTLASPLVMQLQAQLGSSPDALAVPASYPAGRDRVYLHRLFSALQSEYAANQPARDMLLRSLVSVLLVWLSRQVIHREAAGQLPERGREYLSRFSGLVEAQFRQHPSVEQLSHQVGISVAHLNSICREWAGQSALQMIHQRLLLEAKRNLIYTRMSVSRVADELGFADSAYFARFFRRMTGLSPSAFRADLDRKDLSQGTQARGVRHAVRQVAGGD</sequence>
<dbReference type="CDD" id="cd06999">
    <property type="entry name" value="cupin_HpaA-like_N"/>
    <property type="match status" value="1"/>
</dbReference>
<reference evidence="7" key="1">
    <citation type="submission" date="2016-10" db="EMBL/GenBank/DDBJ databases">
        <authorList>
            <person name="Varghese N."/>
            <person name="Submissions S."/>
        </authorList>
    </citation>
    <scope>NUCLEOTIDE SEQUENCE [LARGE SCALE GENOMIC DNA]</scope>
    <source>
        <strain evidence="7">ATCC 23835</strain>
    </source>
</reference>
<dbReference type="Proteomes" id="UP000199524">
    <property type="component" value="Chromosome I"/>
</dbReference>
<dbReference type="InterPro" id="IPR018060">
    <property type="entry name" value="HTH_AraC"/>
</dbReference>
<keyword evidence="4" id="KW-0804">Transcription</keyword>
<dbReference type="PANTHER" id="PTHR43280:SF32">
    <property type="entry name" value="TRANSCRIPTIONAL REGULATORY PROTEIN"/>
    <property type="match status" value="1"/>
</dbReference>
<protein>
    <submittedName>
        <fullName evidence="6">Transcriptional regulator, AraC family</fullName>
    </submittedName>
</protein>
<keyword evidence="7" id="KW-1185">Reference proteome</keyword>
<dbReference type="PANTHER" id="PTHR43280">
    <property type="entry name" value="ARAC-FAMILY TRANSCRIPTIONAL REGULATOR"/>
    <property type="match status" value="1"/>
</dbReference>
<dbReference type="AlphaFoldDB" id="A0A1H1N6G7"/>
<dbReference type="PRINTS" id="PR00032">
    <property type="entry name" value="HTHARAC"/>
</dbReference>
<accession>A0A1H1N6G7</accession>
<dbReference type="InterPro" id="IPR003313">
    <property type="entry name" value="AraC-bd"/>
</dbReference>
<evidence type="ECO:0000313" key="6">
    <source>
        <dbReference type="EMBL" id="SDR94564.1"/>
    </source>
</evidence>
<evidence type="ECO:0000313" key="7">
    <source>
        <dbReference type="Proteomes" id="UP000199524"/>
    </source>
</evidence>
<dbReference type="InterPro" id="IPR011051">
    <property type="entry name" value="RmlC_Cupin_sf"/>
</dbReference>
<dbReference type="SMART" id="SM00342">
    <property type="entry name" value="HTH_ARAC"/>
    <property type="match status" value="1"/>
</dbReference>
<keyword evidence="1" id="KW-0805">Transcription regulation</keyword>
<dbReference type="GeneID" id="300205090"/>
<organism evidence="6 7">
    <name type="scientific">Pseudomonas asplenii</name>
    <dbReference type="NCBI Taxonomy" id="53407"/>
    <lineage>
        <taxon>Bacteria</taxon>
        <taxon>Pseudomonadati</taxon>
        <taxon>Pseudomonadota</taxon>
        <taxon>Gammaproteobacteria</taxon>
        <taxon>Pseudomonadales</taxon>
        <taxon>Pseudomonadaceae</taxon>
        <taxon>Pseudomonas</taxon>
    </lineage>
</organism>
<dbReference type="PROSITE" id="PS01124">
    <property type="entry name" value="HTH_ARAC_FAMILY_2"/>
    <property type="match status" value="1"/>
</dbReference>
<dbReference type="SUPFAM" id="SSF46689">
    <property type="entry name" value="Homeodomain-like"/>
    <property type="match status" value="1"/>
</dbReference>
<evidence type="ECO:0000256" key="1">
    <source>
        <dbReference type="ARBA" id="ARBA00023015"/>
    </source>
</evidence>
<dbReference type="GO" id="GO:0003700">
    <property type="term" value="F:DNA-binding transcription factor activity"/>
    <property type="evidence" value="ECO:0007669"/>
    <property type="project" value="InterPro"/>
</dbReference>
<evidence type="ECO:0000256" key="3">
    <source>
        <dbReference type="ARBA" id="ARBA00023159"/>
    </source>
</evidence>
<evidence type="ECO:0000256" key="4">
    <source>
        <dbReference type="ARBA" id="ARBA00023163"/>
    </source>
</evidence>
<evidence type="ECO:0000259" key="5">
    <source>
        <dbReference type="PROSITE" id="PS01124"/>
    </source>
</evidence>
<dbReference type="Pfam" id="PF12833">
    <property type="entry name" value="HTH_18"/>
    <property type="match status" value="1"/>
</dbReference>
<name>A0A1H1N6G7_9PSED</name>